<dbReference type="SUPFAM" id="SSF57667">
    <property type="entry name" value="beta-beta-alpha zinc fingers"/>
    <property type="match status" value="1"/>
</dbReference>
<keyword evidence="4" id="KW-0862">Zinc</keyword>
<feature type="domain" description="C2H2-type" evidence="6">
    <location>
        <begin position="507"/>
        <end position="534"/>
    </location>
</feature>
<feature type="domain" description="C2H2-type" evidence="6">
    <location>
        <begin position="371"/>
        <end position="399"/>
    </location>
</feature>
<dbReference type="AlphaFoldDB" id="A0A653CBE6"/>
<dbReference type="InterPro" id="IPR036236">
    <property type="entry name" value="Znf_C2H2_sf"/>
</dbReference>
<feature type="domain" description="C2H2-type" evidence="6">
    <location>
        <begin position="635"/>
        <end position="663"/>
    </location>
</feature>
<keyword evidence="1" id="KW-0479">Metal-binding</keyword>
<reference evidence="7 8" key="1">
    <citation type="submission" date="2019-01" db="EMBL/GenBank/DDBJ databases">
        <authorList>
            <person name="Sayadi A."/>
        </authorList>
    </citation>
    <scope>NUCLEOTIDE SEQUENCE [LARGE SCALE GENOMIC DNA]</scope>
</reference>
<accession>A0A653CBE6</accession>
<dbReference type="InterPro" id="IPR013087">
    <property type="entry name" value="Znf_C2H2_type"/>
</dbReference>
<evidence type="ECO:0000313" key="7">
    <source>
        <dbReference type="EMBL" id="VEN44979.1"/>
    </source>
</evidence>
<evidence type="ECO:0000256" key="2">
    <source>
        <dbReference type="ARBA" id="ARBA00022737"/>
    </source>
</evidence>
<gene>
    <name evidence="7" type="ORF">CALMAC_LOCUS7586</name>
</gene>
<dbReference type="GO" id="GO:0008270">
    <property type="term" value="F:zinc ion binding"/>
    <property type="evidence" value="ECO:0007669"/>
    <property type="project" value="UniProtKB-KW"/>
</dbReference>
<dbReference type="FunFam" id="3.30.160.60:FF:000446">
    <property type="entry name" value="Zinc finger protein"/>
    <property type="match status" value="1"/>
</dbReference>
<evidence type="ECO:0000256" key="4">
    <source>
        <dbReference type="ARBA" id="ARBA00022833"/>
    </source>
</evidence>
<sequence>MDCKAIETIIEVKQEAEDEDIVEADKTALRKQDHLYQMQCNDHNRIKCEEDSINNDGMMFEQIYVKIESEQDVEGCGSDKTTNIVLERIKEERKYGEIMQMSEIVKADDDDHDVKLKIEMVKSDTDMNSVFDEKQLNEKLETKDEDEASSIDVAENVLREYVLQDGQGITDMSESTNSFSDYNNCKSSDYSKDMSLSYEQVDETKVTEHFHSSSDSETCLKNADLTPGRLSALNLHICTQCYTNHDTRELLNDHVIQNHPDLISSISGKVYECPNCTYKTSLSTNLTKHLLRKCEVTANKNFRACLHCNASFKTKKMLYDHLTKEHRDLTGTSTRYDCTRCTYKTIIKSKLDEHMLNKHTRLLESDVDKAHECPKCSYKFTAKLNLDNHILRKHSDLSAIVSSKIYECTKCTYKTTHRGCLFVHKLKHPETAHIGKLRCIHCSLSFNNDKGLDNHILKKHPNYASSIRSKIYECTKCAYKTTLKLNIDSHVLSQHPDLSATVSSKIHECTKCGYKTTNKSNLASHMLTHSETVDSHKCAHCCSNFHSIRSLDDHVVKRHPDFISSIGSKVHECTKCSYKTTIKAHFGNHILKNHPDLSETISSKIHKCTNCTYKTTNKSCFTAHILKHSETDNKHKCTQCSANFSTKRGLANHVLKVHQNFDSSVASKIHGCKHPDIKATVSSKIHVCKKCTYKTTNKSALAVHELKHP</sequence>
<dbReference type="PANTHER" id="PTHR24379:SF121">
    <property type="entry name" value="C2H2-TYPE DOMAIN-CONTAINING PROTEIN"/>
    <property type="match status" value="1"/>
</dbReference>
<keyword evidence="2" id="KW-0677">Repeat</keyword>
<evidence type="ECO:0000256" key="1">
    <source>
        <dbReference type="ARBA" id="ARBA00022723"/>
    </source>
</evidence>
<protein>
    <recommendedName>
        <fullName evidence="6">C2H2-type domain-containing protein</fullName>
    </recommendedName>
</protein>
<keyword evidence="3 5" id="KW-0863">Zinc-finger</keyword>
<evidence type="ECO:0000313" key="8">
    <source>
        <dbReference type="Proteomes" id="UP000410492"/>
    </source>
</evidence>
<dbReference type="Proteomes" id="UP000410492">
    <property type="component" value="Unassembled WGS sequence"/>
</dbReference>
<dbReference type="SMART" id="SM00355">
    <property type="entry name" value="ZnF_C2H2"/>
    <property type="match status" value="14"/>
</dbReference>
<dbReference type="GO" id="GO:0005634">
    <property type="term" value="C:nucleus"/>
    <property type="evidence" value="ECO:0007669"/>
    <property type="project" value="UniProtKB-ARBA"/>
</dbReference>
<dbReference type="Gene3D" id="3.30.160.60">
    <property type="entry name" value="Classic Zinc Finger"/>
    <property type="match status" value="6"/>
</dbReference>
<organism evidence="7 8">
    <name type="scientific">Callosobruchus maculatus</name>
    <name type="common">Southern cowpea weevil</name>
    <name type="synonym">Pulse bruchid</name>
    <dbReference type="NCBI Taxonomy" id="64391"/>
    <lineage>
        <taxon>Eukaryota</taxon>
        <taxon>Metazoa</taxon>
        <taxon>Ecdysozoa</taxon>
        <taxon>Arthropoda</taxon>
        <taxon>Hexapoda</taxon>
        <taxon>Insecta</taxon>
        <taxon>Pterygota</taxon>
        <taxon>Neoptera</taxon>
        <taxon>Endopterygota</taxon>
        <taxon>Coleoptera</taxon>
        <taxon>Polyphaga</taxon>
        <taxon>Cucujiformia</taxon>
        <taxon>Chrysomeloidea</taxon>
        <taxon>Chrysomelidae</taxon>
        <taxon>Bruchinae</taxon>
        <taxon>Bruchini</taxon>
        <taxon>Callosobruchus</taxon>
    </lineage>
</organism>
<evidence type="ECO:0000256" key="5">
    <source>
        <dbReference type="PROSITE-ProRule" id="PRU00042"/>
    </source>
</evidence>
<name>A0A653CBE6_CALMS</name>
<keyword evidence="8" id="KW-1185">Reference proteome</keyword>
<dbReference type="PANTHER" id="PTHR24379">
    <property type="entry name" value="KRAB AND ZINC FINGER DOMAIN-CONTAINING"/>
    <property type="match status" value="1"/>
</dbReference>
<dbReference type="Pfam" id="PF00096">
    <property type="entry name" value="zf-C2H2"/>
    <property type="match status" value="1"/>
</dbReference>
<dbReference type="EMBL" id="CAACVG010007351">
    <property type="protein sequence ID" value="VEN44979.1"/>
    <property type="molecule type" value="Genomic_DNA"/>
</dbReference>
<evidence type="ECO:0000256" key="3">
    <source>
        <dbReference type="ARBA" id="ARBA00022771"/>
    </source>
</evidence>
<dbReference type="OrthoDB" id="6780556at2759"/>
<proteinExistence type="predicted"/>
<evidence type="ECO:0000259" key="6">
    <source>
        <dbReference type="PROSITE" id="PS50157"/>
    </source>
</evidence>
<dbReference type="PROSITE" id="PS00028">
    <property type="entry name" value="ZINC_FINGER_C2H2_1"/>
    <property type="match status" value="5"/>
</dbReference>
<dbReference type="PROSITE" id="PS50157">
    <property type="entry name" value="ZINC_FINGER_C2H2_2"/>
    <property type="match status" value="3"/>
</dbReference>